<dbReference type="PROSITE" id="PS51918">
    <property type="entry name" value="RADICAL_SAM"/>
    <property type="match status" value="1"/>
</dbReference>
<dbReference type="PANTHER" id="PTHR43524:SF1">
    <property type="entry name" value="RADICAL SAM SUPERFAMILY PROTEIN"/>
    <property type="match status" value="1"/>
</dbReference>
<name>A0A645B644_9ZZZZ</name>
<dbReference type="Gene3D" id="3.20.20.70">
    <property type="entry name" value="Aldolase class I"/>
    <property type="match status" value="1"/>
</dbReference>
<feature type="domain" description="Radical SAM core" evidence="5">
    <location>
        <begin position="54"/>
        <end position="271"/>
    </location>
</feature>
<keyword evidence="4" id="KW-0411">Iron-sulfur</keyword>
<evidence type="ECO:0000313" key="6">
    <source>
        <dbReference type="EMBL" id="MPM57194.1"/>
    </source>
</evidence>
<accession>A0A645B644</accession>
<sequence>MELNSYMDQGIQSISSTVSSFYLNNVKGIKFLATFLPSLAKGSKLRKNYEKNGLHVPPFLIASIASQCNLHCAGCYARADGMCSEHLSEEMKTEDWRRVFDEAAELGVSFILLAGGEPLLKRDVIDIAAEHKGIVFPVFTNAMLVNDDYLKLFDEKRNLIPVISVEGSDEQTDLRRGKGVAEKIKSVMAELKKRGILFAVSVTVTNQNLHTAVSEQYLRELRQKGCGVVFYVEYVPAEKGTENLVLTYDDLEWLNGETQRLKSIIKDMTVLSFPGDEEYMEGCLAAARGFFHINPNGGAEPCPFSPFSVLNLKRNSIKEVLQSEFFEKVRCISKNAKEHNGGCTLFMHEEEVKKSVAGM</sequence>
<evidence type="ECO:0000256" key="2">
    <source>
        <dbReference type="ARBA" id="ARBA00022723"/>
    </source>
</evidence>
<dbReference type="GO" id="GO:0046872">
    <property type="term" value="F:metal ion binding"/>
    <property type="evidence" value="ECO:0007669"/>
    <property type="project" value="UniProtKB-KW"/>
</dbReference>
<dbReference type="InterPro" id="IPR007197">
    <property type="entry name" value="rSAM"/>
</dbReference>
<dbReference type="CDD" id="cd01335">
    <property type="entry name" value="Radical_SAM"/>
    <property type="match status" value="1"/>
</dbReference>
<dbReference type="SUPFAM" id="SSF102114">
    <property type="entry name" value="Radical SAM enzymes"/>
    <property type="match status" value="1"/>
</dbReference>
<keyword evidence="2" id="KW-0479">Metal-binding</keyword>
<dbReference type="SFLD" id="SFLDS00029">
    <property type="entry name" value="Radical_SAM"/>
    <property type="match status" value="1"/>
</dbReference>
<dbReference type="PANTHER" id="PTHR43524">
    <property type="entry name" value="RADICAL SAM SUPERFAMILY PROTEIN"/>
    <property type="match status" value="1"/>
</dbReference>
<dbReference type="InterPro" id="IPR058240">
    <property type="entry name" value="rSAM_sf"/>
</dbReference>
<evidence type="ECO:0000256" key="3">
    <source>
        <dbReference type="ARBA" id="ARBA00023004"/>
    </source>
</evidence>
<evidence type="ECO:0000256" key="1">
    <source>
        <dbReference type="ARBA" id="ARBA00022691"/>
    </source>
</evidence>
<comment type="caution">
    <text evidence="6">The sequence shown here is derived from an EMBL/GenBank/DDBJ whole genome shotgun (WGS) entry which is preliminary data.</text>
</comment>
<dbReference type="EMBL" id="VSSQ01016139">
    <property type="protein sequence ID" value="MPM57194.1"/>
    <property type="molecule type" value="Genomic_DNA"/>
</dbReference>
<dbReference type="SFLD" id="SFLDG01067">
    <property type="entry name" value="SPASM/twitch_domain_containing"/>
    <property type="match status" value="1"/>
</dbReference>
<evidence type="ECO:0000259" key="5">
    <source>
        <dbReference type="PROSITE" id="PS51918"/>
    </source>
</evidence>
<dbReference type="GO" id="GO:0003824">
    <property type="term" value="F:catalytic activity"/>
    <property type="evidence" value="ECO:0007669"/>
    <property type="project" value="InterPro"/>
</dbReference>
<dbReference type="CDD" id="cd21128">
    <property type="entry name" value="SPASM_rSAM"/>
    <property type="match status" value="1"/>
</dbReference>
<keyword evidence="3" id="KW-0408">Iron</keyword>
<dbReference type="InterPro" id="IPR023885">
    <property type="entry name" value="4Fe4S-binding_SPASM_dom"/>
</dbReference>
<dbReference type="Pfam" id="PF13186">
    <property type="entry name" value="SPASM"/>
    <property type="match status" value="1"/>
</dbReference>
<gene>
    <name evidence="6" type="primary">pqqE_40</name>
    <name evidence="6" type="ORF">SDC9_104016</name>
</gene>
<reference evidence="6" key="1">
    <citation type="submission" date="2019-08" db="EMBL/GenBank/DDBJ databases">
        <authorList>
            <person name="Kucharzyk K."/>
            <person name="Murdoch R.W."/>
            <person name="Higgins S."/>
            <person name="Loffler F."/>
        </authorList>
    </citation>
    <scope>NUCLEOTIDE SEQUENCE</scope>
</reference>
<dbReference type="AlphaFoldDB" id="A0A645B644"/>
<dbReference type="InterPro" id="IPR013785">
    <property type="entry name" value="Aldolase_TIM"/>
</dbReference>
<keyword evidence="1" id="KW-0949">S-adenosyl-L-methionine</keyword>
<proteinExistence type="predicted"/>
<dbReference type="Pfam" id="PF04055">
    <property type="entry name" value="Radical_SAM"/>
    <property type="match status" value="1"/>
</dbReference>
<organism evidence="6">
    <name type="scientific">bioreactor metagenome</name>
    <dbReference type="NCBI Taxonomy" id="1076179"/>
    <lineage>
        <taxon>unclassified sequences</taxon>
        <taxon>metagenomes</taxon>
        <taxon>ecological metagenomes</taxon>
    </lineage>
</organism>
<protein>
    <submittedName>
        <fullName evidence="6">Coenzyme PQQ synthesis protein E</fullName>
    </submittedName>
</protein>
<evidence type="ECO:0000256" key="4">
    <source>
        <dbReference type="ARBA" id="ARBA00023014"/>
    </source>
</evidence>
<dbReference type="GO" id="GO:0051536">
    <property type="term" value="F:iron-sulfur cluster binding"/>
    <property type="evidence" value="ECO:0007669"/>
    <property type="project" value="UniProtKB-KW"/>
</dbReference>